<dbReference type="PANTHER" id="PTHR43687">
    <property type="entry name" value="ADENYLYLSULFATE REDUCTASE, BETA SUBUNIT"/>
    <property type="match status" value="1"/>
</dbReference>
<evidence type="ECO:0000259" key="6">
    <source>
        <dbReference type="PROSITE" id="PS51379"/>
    </source>
</evidence>
<dbReference type="InterPro" id="IPR004496">
    <property type="entry name" value="NapF"/>
</dbReference>
<evidence type="ECO:0000256" key="1">
    <source>
        <dbReference type="ARBA" id="ARBA00022485"/>
    </source>
</evidence>
<reference evidence="7 8" key="2">
    <citation type="submission" date="2015-01" db="EMBL/GenBank/DDBJ databases">
        <authorList>
            <consortium name="NBRP consortium"/>
            <person name="Sawabe T."/>
            <person name="Meirelles P."/>
            <person name="Feng G."/>
            <person name="Sayaka M."/>
            <person name="Hattori M."/>
            <person name="Ohkuma M."/>
        </authorList>
    </citation>
    <scope>NUCLEOTIDE SEQUENCE [LARGE SCALE GENOMIC DNA]</scope>
    <source>
        <strain evidence="8">JCM 19231</strain>
    </source>
</reference>
<dbReference type="NCBIfam" id="TIGR00402">
    <property type="entry name" value="napF"/>
    <property type="match status" value="1"/>
</dbReference>
<dbReference type="AlphaFoldDB" id="A0A0B8P1V0"/>
<proteinExistence type="predicted"/>
<feature type="domain" description="4Fe-4S ferredoxin-type" evidence="6">
    <location>
        <begin position="107"/>
        <end position="136"/>
    </location>
</feature>
<protein>
    <submittedName>
        <fullName evidence="7">Ferredoxin-type protein napF</fullName>
    </submittedName>
</protein>
<dbReference type="PROSITE" id="PS51379">
    <property type="entry name" value="4FE4S_FER_2"/>
    <property type="match status" value="3"/>
</dbReference>
<evidence type="ECO:0000256" key="3">
    <source>
        <dbReference type="ARBA" id="ARBA00022737"/>
    </source>
</evidence>
<reference evidence="7 8" key="1">
    <citation type="submission" date="2015-01" db="EMBL/GenBank/DDBJ databases">
        <title>Vibrio sp. C1 JCM 19231 whole genome shotgun sequence.</title>
        <authorList>
            <person name="Sawabe T."/>
            <person name="Meirelles P."/>
            <person name="Feng G."/>
            <person name="Sayaka M."/>
            <person name="Hattori M."/>
            <person name="Ohkuma M."/>
        </authorList>
    </citation>
    <scope>NUCLEOTIDE SEQUENCE [LARGE SCALE GENOMIC DNA]</scope>
    <source>
        <strain evidence="8">JCM 19231</strain>
    </source>
</reference>
<keyword evidence="2" id="KW-0479">Metal-binding</keyword>
<dbReference type="PANTHER" id="PTHR43687:SF1">
    <property type="entry name" value="FERREDOXIN III"/>
    <property type="match status" value="1"/>
</dbReference>
<gene>
    <name evidence="7" type="ORF">JCM19231_2022</name>
</gene>
<evidence type="ECO:0000256" key="4">
    <source>
        <dbReference type="ARBA" id="ARBA00023004"/>
    </source>
</evidence>
<keyword evidence="5" id="KW-0411">Iron-sulfur</keyword>
<comment type="caution">
    <text evidence="7">The sequence shown here is derived from an EMBL/GenBank/DDBJ whole genome shotgun (WGS) entry which is preliminary data.</text>
</comment>
<dbReference type="InterPro" id="IPR017896">
    <property type="entry name" value="4Fe4S_Fe-S-bd"/>
</dbReference>
<evidence type="ECO:0000313" key="8">
    <source>
        <dbReference type="Proteomes" id="UP000031671"/>
    </source>
</evidence>
<dbReference type="EMBL" id="BBRZ01000092">
    <property type="protein sequence ID" value="GAM58557.1"/>
    <property type="molecule type" value="Genomic_DNA"/>
</dbReference>
<organism evidence="7 8">
    <name type="scientific">Vibrio ishigakensis</name>
    <dbReference type="NCBI Taxonomy" id="1481914"/>
    <lineage>
        <taxon>Bacteria</taxon>
        <taxon>Pseudomonadati</taxon>
        <taxon>Pseudomonadota</taxon>
        <taxon>Gammaproteobacteria</taxon>
        <taxon>Vibrionales</taxon>
        <taxon>Vibrionaceae</taxon>
        <taxon>Vibrio</taxon>
    </lineage>
</organism>
<dbReference type="InterPro" id="IPR050572">
    <property type="entry name" value="Fe-S_Ferredoxin"/>
</dbReference>
<keyword evidence="1" id="KW-0004">4Fe-4S</keyword>
<keyword evidence="8" id="KW-1185">Reference proteome</keyword>
<evidence type="ECO:0000256" key="5">
    <source>
        <dbReference type="ARBA" id="ARBA00023014"/>
    </source>
</evidence>
<keyword evidence="3" id="KW-0677">Repeat</keyword>
<evidence type="ECO:0000313" key="7">
    <source>
        <dbReference type="EMBL" id="GAM58557.1"/>
    </source>
</evidence>
<feature type="domain" description="4Fe-4S ferredoxin-type" evidence="6">
    <location>
        <begin position="39"/>
        <end position="68"/>
    </location>
</feature>
<dbReference type="InterPro" id="IPR017900">
    <property type="entry name" value="4Fe4S_Fe_S_CS"/>
</dbReference>
<dbReference type="Proteomes" id="UP000031671">
    <property type="component" value="Unassembled WGS sequence"/>
</dbReference>
<name>A0A0B8P1V0_9VIBR</name>
<dbReference type="PROSITE" id="PS00198">
    <property type="entry name" value="4FE4S_FER_1"/>
    <property type="match status" value="1"/>
</dbReference>
<sequence length="141" mass="15158">MPRPPRAVAEPLFEHLCDNCGECVFACPNSVIEKQEANVKINLDYNACSFCDACAQVCPTGALHMTTEQHIDLIPRFAEACNNHFGLDCVECQSACGKGAISIEDGELPELGADKCNGCGECRRACYIGAVSMELVRVATV</sequence>
<dbReference type="GO" id="GO:0051539">
    <property type="term" value="F:4 iron, 4 sulfur cluster binding"/>
    <property type="evidence" value="ECO:0007669"/>
    <property type="project" value="UniProtKB-KW"/>
</dbReference>
<accession>A0A0B8P1V0</accession>
<dbReference type="Gene3D" id="3.30.70.20">
    <property type="match status" value="2"/>
</dbReference>
<evidence type="ECO:0000256" key="2">
    <source>
        <dbReference type="ARBA" id="ARBA00022723"/>
    </source>
</evidence>
<feature type="domain" description="4Fe-4S ferredoxin-type" evidence="6">
    <location>
        <begin position="5"/>
        <end position="37"/>
    </location>
</feature>
<dbReference type="SUPFAM" id="SSF54862">
    <property type="entry name" value="4Fe-4S ferredoxins"/>
    <property type="match status" value="1"/>
</dbReference>
<keyword evidence="4" id="KW-0408">Iron</keyword>
<dbReference type="GO" id="GO:0046872">
    <property type="term" value="F:metal ion binding"/>
    <property type="evidence" value="ECO:0007669"/>
    <property type="project" value="UniProtKB-KW"/>
</dbReference>
<dbReference type="Pfam" id="PF12838">
    <property type="entry name" value="Fer4_7"/>
    <property type="match status" value="1"/>
</dbReference>